<dbReference type="STRING" id="1328760.A0A165GD05"/>
<dbReference type="OMA" id="PVAQMFK"/>
<protein>
    <recommendedName>
        <fullName evidence="2">DUF6604 domain-containing protein</fullName>
    </recommendedName>
</protein>
<feature type="domain" description="DUF6604" evidence="2">
    <location>
        <begin position="12"/>
        <end position="253"/>
    </location>
</feature>
<dbReference type="Proteomes" id="UP000076632">
    <property type="component" value="Unassembled WGS sequence"/>
</dbReference>
<dbReference type="PANTHER" id="PTHR38795:SF1">
    <property type="entry name" value="DUF6604 DOMAIN-CONTAINING PROTEIN"/>
    <property type="match status" value="1"/>
</dbReference>
<reference evidence="3 4" key="1">
    <citation type="journal article" date="2016" name="Fungal Biol.">
        <title>The genome of Xylona heveae provides a window into fungal endophytism.</title>
        <authorList>
            <person name="Gazis R."/>
            <person name="Kuo A."/>
            <person name="Riley R."/>
            <person name="LaButti K."/>
            <person name="Lipzen A."/>
            <person name="Lin J."/>
            <person name="Amirebrahimi M."/>
            <person name="Hesse C.N."/>
            <person name="Spatafora J.W."/>
            <person name="Henrissat B."/>
            <person name="Hainaut M."/>
            <person name="Grigoriev I.V."/>
            <person name="Hibbett D.S."/>
        </authorList>
    </citation>
    <scope>NUCLEOTIDE SEQUENCE [LARGE SCALE GENOMIC DNA]</scope>
    <source>
        <strain evidence="3 4">TC161</strain>
    </source>
</reference>
<accession>A0A165GD05</accession>
<dbReference type="OrthoDB" id="5238236at2759"/>
<gene>
    <name evidence="3" type="ORF">L228DRAFT_239065</name>
</gene>
<evidence type="ECO:0000313" key="3">
    <source>
        <dbReference type="EMBL" id="KZF22043.1"/>
    </source>
</evidence>
<evidence type="ECO:0000256" key="1">
    <source>
        <dbReference type="SAM" id="MobiDB-lite"/>
    </source>
</evidence>
<name>A0A165GD05_XYLHT</name>
<dbReference type="RefSeq" id="XP_018187598.1">
    <property type="nucleotide sequence ID" value="XM_018331109.1"/>
</dbReference>
<organism evidence="3 4">
    <name type="scientific">Xylona heveae (strain CBS 132557 / TC161)</name>
    <dbReference type="NCBI Taxonomy" id="1328760"/>
    <lineage>
        <taxon>Eukaryota</taxon>
        <taxon>Fungi</taxon>
        <taxon>Dikarya</taxon>
        <taxon>Ascomycota</taxon>
        <taxon>Pezizomycotina</taxon>
        <taxon>Xylonomycetes</taxon>
        <taxon>Xylonales</taxon>
        <taxon>Xylonaceae</taxon>
        <taxon>Xylona</taxon>
    </lineage>
</organism>
<dbReference type="Pfam" id="PF20253">
    <property type="entry name" value="DUF6604"/>
    <property type="match status" value="1"/>
</dbReference>
<feature type="region of interest" description="Disordered" evidence="1">
    <location>
        <begin position="42"/>
        <end position="83"/>
    </location>
</feature>
<evidence type="ECO:0000313" key="4">
    <source>
        <dbReference type="Proteomes" id="UP000076632"/>
    </source>
</evidence>
<keyword evidence="4" id="KW-1185">Reference proteome</keyword>
<proteinExistence type="predicted"/>
<dbReference type="EMBL" id="KV407459">
    <property type="protein sequence ID" value="KZF22043.1"/>
    <property type="molecule type" value="Genomic_DNA"/>
</dbReference>
<dbReference type="GeneID" id="28896246"/>
<evidence type="ECO:0000259" key="2">
    <source>
        <dbReference type="Pfam" id="PF20253"/>
    </source>
</evidence>
<dbReference type="AlphaFoldDB" id="A0A165GD05"/>
<dbReference type="InParanoid" id="A0A165GD05"/>
<dbReference type="InterPro" id="IPR046539">
    <property type="entry name" value="DUF6604"/>
</dbReference>
<dbReference type="PANTHER" id="PTHR38795">
    <property type="entry name" value="DUF6604 DOMAIN-CONTAINING PROTEIN"/>
    <property type="match status" value="1"/>
</dbReference>
<sequence length="791" mass="90246">MLTAYLTSSYLQYKTDTNVVASWLATTAKKLGCTVDLLVKSPEGEQKHQQKQPTGRLKGRVRKAAPEASHPPETERSSPSSKAPARLIAIQDFVRLAEYIANHNSPAVTVPEYFVRSITRAIAVRRSHGELVFHKDKRSDQKHTFFISILERVSDILRSQIPSDLKQPPSSPTADASSTNAFDVLGVQEPSRQFLQAPNVSPTPVQQLPDLNYEAERFDDAEEAFLAFTLLLTDYSNLRSVISQTWEGYRQGLYFLDLCSRLGEDQDTKEYPDDEMNFRIYESSQTFMLPTYQILRGFIDMLEPDYLPEYKPGFCGKYDPVSDRSKKTAREKFREDKILLMEILPEFCMICLGLVGDVTEDGLTRGLRTAFKTKKISLSLLLSTQVYLDIHHILRDGVSRGFDDLQKVGRVIGKSIELTLKFHESLRIMNWPRSNDKAFEGLQLQIHDWVKNDAMMEAKRRVGRLSGDAFQLLRSHPLFCGLYAYNLKARYQEISIVFVNAWGSILYTCHLYNAAQQEKLLQKEWKDMEMFMHLHRNVFVGSKPDNPEDYLRRFSLSMGYSATAFAKSKRSRELQASKRGPKCIEELAPVAQMFKGRYCYDLGQMDLTKDDLEKIVSKSKWKQDEISEGVYQLSLDETAKENRATTTPQRQLTLTELLEHLRNALVGETLELNFDHLFLHRLCWTLLRSINESCREQLQAIYGSGYLGVESQLPFIVGYIFMAATNTKKLGELLVHKKSDVVTSKLLVAAAARMDGYIAQIGTAVIKFMELGYRMRVVDESQSESNEVIAS</sequence>